<name>A0A1I3YDK2_9PROT</name>
<keyword evidence="2" id="KW-0808">Transferase</keyword>
<dbReference type="AlphaFoldDB" id="A0A1I3YDK2"/>
<dbReference type="Pfam" id="PF02926">
    <property type="entry name" value="THUMP"/>
    <property type="match status" value="1"/>
</dbReference>
<keyword evidence="6" id="KW-1185">Reference proteome</keyword>
<dbReference type="Pfam" id="PF01170">
    <property type="entry name" value="UPF0020"/>
    <property type="match status" value="1"/>
</dbReference>
<dbReference type="InterPro" id="IPR002052">
    <property type="entry name" value="DNA_methylase_N6_adenine_CS"/>
</dbReference>
<dbReference type="CDD" id="cd11715">
    <property type="entry name" value="THUMP_AdoMetMT"/>
    <property type="match status" value="1"/>
</dbReference>
<reference evidence="6" key="1">
    <citation type="submission" date="2016-10" db="EMBL/GenBank/DDBJ databases">
        <authorList>
            <person name="Varghese N."/>
            <person name="Submissions S."/>
        </authorList>
    </citation>
    <scope>NUCLEOTIDE SEQUENCE [LARGE SCALE GENOMIC DNA]</scope>
    <source>
        <strain evidence="6">Nm69</strain>
    </source>
</reference>
<accession>A0A1I3YDK2</accession>
<dbReference type="PROSITE" id="PS00092">
    <property type="entry name" value="N6_MTASE"/>
    <property type="match status" value="1"/>
</dbReference>
<dbReference type="PROSITE" id="PS01261">
    <property type="entry name" value="UPF0020"/>
    <property type="match status" value="1"/>
</dbReference>
<sequence length="386" mass="43170">MQFFAPCPRGLECVLAEELIKIGAKSIKSANGGVHFKGSWQTCYQANLESRIASRILWQIAQKPYRDEQDIYNTAYAFAWHEWFLPELTIRVNLAAIKCPLRSLDFVTLKIKDAVCDKFRKTTGKRPSISTIQPDIRIHGFLDAQEFTLYLDTSGDALFKRGNRKTAGDAPLRENLAAGILRLTGWQPETPLLDPMCGSGTFLLEAAQIALNIPPGSQRHFAFEKFKQFDQTLWNKLKNKVLSGQLSVSLQSIYGSDLYGYALTDARTNLEAAGLLDAVHLKQANILEISAPEPQGVLVTNPPYGVRIGDTESLIELYPKLGDVLKNKFSGWHAYIFTTDPALPKTIRLKASKRTPLFNGALECRLLEYKLIAGSMRKTRNDTSTK</sequence>
<dbReference type="Gene3D" id="3.40.50.150">
    <property type="entry name" value="Vaccinia Virus protein VP39"/>
    <property type="match status" value="1"/>
</dbReference>
<dbReference type="GO" id="GO:0070043">
    <property type="term" value="F:rRNA (guanine-N7-)-methyltransferase activity"/>
    <property type="evidence" value="ECO:0007669"/>
    <property type="project" value="TreeGrafter"/>
</dbReference>
<evidence type="ECO:0000256" key="2">
    <source>
        <dbReference type="ARBA" id="ARBA00022679"/>
    </source>
</evidence>
<dbReference type="EMBL" id="FOSP01000003">
    <property type="protein sequence ID" value="SFK29948.1"/>
    <property type="molecule type" value="Genomic_DNA"/>
</dbReference>
<dbReference type="PANTHER" id="PTHR47313">
    <property type="entry name" value="RIBOSOMAL RNA LARGE SUBUNIT METHYLTRANSFERASE K/L"/>
    <property type="match status" value="1"/>
</dbReference>
<feature type="domain" description="THUMP" evidence="4">
    <location>
        <begin position="42"/>
        <end position="153"/>
    </location>
</feature>
<dbReference type="SUPFAM" id="SSF53335">
    <property type="entry name" value="S-adenosyl-L-methionine-dependent methyltransferases"/>
    <property type="match status" value="1"/>
</dbReference>
<gene>
    <name evidence="5" type="ORF">SAMN05216302_1003153</name>
</gene>
<dbReference type="Proteomes" id="UP000199533">
    <property type="component" value="Unassembled WGS sequence"/>
</dbReference>
<dbReference type="Pfam" id="PF22020">
    <property type="entry name" value="RlmL_1st"/>
    <property type="match status" value="1"/>
</dbReference>
<dbReference type="Gene3D" id="3.30.2130.30">
    <property type="match status" value="1"/>
</dbReference>
<evidence type="ECO:0000256" key="3">
    <source>
        <dbReference type="PROSITE-ProRule" id="PRU00529"/>
    </source>
</evidence>
<dbReference type="InterPro" id="IPR000241">
    <property type="entry name" value="RlmKL-like_Mtase"/>
</dbReference>
<dbReference type="PROSITE" id="PS51165">
    <property type="entry name" value="THUMP"/>
    <property type="match status" value="1"/>
</dbReference>
<dbReference type="PANTHER" id="PTHR47313:SF1">
    <property type="entry name" value="RIBOSOMAL RNA LARGE SUBUNIT METHYLTRANSFERASE K_L"/>
    <property type="match status" value="1"/>
</dbReference>
<dbReference type="InterPro" id="IPR053943">
    <property type="entry name" value="RlmKL-like_Mtase_CS"/>
</dbReference>
<proteinExistence type="predicted"/>
<evidence type="ECO:0000313" key="5">
    <source>
        <dbReference type="EMBL" id="SFK29948.1"/>
    </source>
</evidence>
<keyword evidence="1 5" id="KW-0489">Methyltransferase</keyword>
<protein>
    <submittedName>
        <fullName evidence="5">Putative N6-adenine-specific DNA methylase</fullName>
    </submittedName>
</protein>
<dbReference type="GO" id="GO:0003723">
    <property type="term" value="F:RNA binding"/>
    <property type="evidence" value="ECO:0007669"/>
    <property type="project" value="UniProtKB-UniRule"/>
</dbReference>
<evidence type="ECO:0000313" key="6">
    <source>
        <dbReference type="Proteomes" id="UP000199533"/>
    </source>
</evidence>
<evidence type="ECO:0000259" key="4">
    <source>
        <dbReference type="PROSITE" id="PS51165"/>
    </source>
</evidence>
<dbReference type="GO" id="GO:0008990">
    <property type="term" value="F:rRNA (guanine-N2-)-methyltransferase activity"/>
    <property type="evidence" value="ECO:0007669"/>
    <property type="project" value="TreeGrafter"/>
</dbReference>
<dbReference type="InterPro" id="IPR029063">
    <property type="entry name" value="SAM-dependent_MTases_sf"/>
</dbReference>
<evidence type="ECO:0000256" key="1">
    <source>
        <dbReference type="ARBA" id="ARBA00022603"/>
    </source>
</evidence>
<organism evidence="5 6">
    <name type="scientific">Nitrosomonas aestuarii</name>
    <dbReference type="NCBI Taxonomy" id="52441"/>
    <lineage>
        <taxon>Bacteria</taxon>
        <taxon>Pseudomonadati</taxon>
        <taxon>Pseudomonadota</taxon>
        <taxon>Betaproteobacteria</taxon>
        <taxon>Nitrosomonadales</taxon>
        <taxon>Nitrosomonadaceae</taxon>
        <taxon>Nitrosomonas</taxon>
    </lineage>
</organism>
<dbReference type="InterPro" id="IPR054170">
    <property type="entry name" value="RlmL_1st"/>
</dbReference>
<keyword evidence="3" id="KW-0694">RNA-binding</keyword>
<dbReference type="STRING" id="52441.SAMN05216302_1003153"/>
<dbReference type="SMART" id="SM00981">
    <property type="entry name" value="THUMP"/>
    <property type="match status" value="1"/>
</dbReference>
<dbReference type="InterPro" id="IPR004114">
    <property type="entry name" value="THUMP_dom"/>
</dbReference>